<accession>A0AAD7ZZA9</accession>
<organism evidence="1 2">
    <name type="scientific">Diploptera punctata</name>
    <name type="common">Pacific beetle cockroach</name>
    <dbReference type="NCBI Taxonomy" id="6984"/>
    <lineage>
        <taxon>Eukaryota</taxon>
        <taxon>Metazoa</taxon>
        <taxon>Ecdysozoa</taxon>
        <taxon>Arthropoda</taxon>
        <taxon>Hexapoda</taxon>
        <taxon>Insecta</taxon>
        <taxon>Pterygota</taxon>
        <taxon>Neoptera</taxon>
        <taxon>Polyneoptera</taxon>
        <taxon>Dictyoptera</taxon>
        <taxon>Blattodea</taxon>
        <taxon>Blaberoidea</taxon>
        <taxon>Blaberidae</taxon>
        <taxon>Diplopterinae</taxon>
        <taxon>Diploptera</taxon>
    </lineage>
</organism>
<feature type="non-terminal residue" evidence="1">
    <location>
        <position position="1"/>
    </location>
</feature>
<reference evidence="1" key="1">
    <citation type="journal article" date="2023" name="IScience">
        <title>Live-bearing cockroach genome reveals convergent evolutionary mechanisms linked to viviparity in insects and beyond.</title>
        <authorList>
            <person name="Fouks B."/>
            <person name="Harrison M.C."/>
            <person name="Mikhailova A.A."/>
            <person name="Marchal E."/>
            <person name="English S."/>
            <person name="Carruthers M."/>
            <person name="Jennings E.C."/>
            <person name="Chiamaka E.L."/>
            <person name="Frigard R.A."/>
            <person name="Pippel M."/>
            <person name="Attardo G.M."/>
            <person name="Benoit J.B."/>
            <person name="Bornberg-Bauer E."/>
            <person name="Tobe S.S."/>
        </authorList>
    </citation>
    <scope>NUCLEOTIDE SEQUENCE</scope>
    <source>
        <strain evidence="1">Stay&amp;Tobe</strain>
    </source>
</reference>
<name>A0AAD7ZZA9_DIPPU</name>
<sequence length="114" mass="12828">LHLREVTLWPMLIRHGISRLWNDFFCSVGYLVLKVDLCISHHLTSVNLCGQFCDNIPKEGKSCRRCFKNGSGVIIIICVPNYYNCFGCNVASNSAQSLVPCLHQSRLSTSFCSE</sequence>
<evidence type="ECO:0000313" key="2">
    <source>
        <dbReference type="Proteomes" id="UP001233999"/>
    </source>
</evidence>
<dbReference type="EMBL" id="JASPKZ010004950">
    <property type="protein sequence ID" value="KAJ9589335.1"/>
    <property type="molecule type" value="Genomic_DNA"/>
</dbReference>
<dbReference type="Proteomes" id="UP001233999">
    <property type="component" value="Unassembled WGS sequence"/>
</dbReference>
<keyword evidence="2" id="KW-1185">Reference proteome</keyword>
<comment type="caution">
    <text evidence="1">The sequence shown here is derived from an EMBL/GenBank/DDBJ whole genome shotgun (WGS) entry which is preliminary data.</text>
</comment>
<gene>
    <name evidence="1" type="ORF">L9F63_017464</name>
</gene>
<dbReference type="AlphaFoldDB" id="A0AAD7ZZA9"/>
<reference evidence="1" key="2">
    <citation type="submission" date="2023-05" db="EMBL/GenBank/DDBJ databases">
        <authorList>
            <person name="Fouks B."/>
        </authorList>
    </citation>
    <scope>NUCLEOTIDE SEQUENCE</scope>
    <source>
        <strain evidence="1">Stay&amp;Tobe</strain>
        <tissue evidence="1">Testes</tissue>
    </source>
</reference>
<feature type="non-terminal residue" evidence="1">
    <location>
        <position position="114"/>
    </location>
</feature>
<protein>
    <submittedName>
        <fullName evidence="1">Uncharacterized protein</fullName>
    </submittedName>
</protein>
<evidence type="ECO:0000313" key="1">
    <source>
        <dbReference type="EMBL" id="KAJ9589335.1"/>
    </source>
</evidence>
<proteinExistence type="predicted"/>